<evidence type="ECO:0008006" key="4">
    <source>
        <dbReference type="Google" id="ProtNLM"/>
    </source>
</evidence>
<name>A0A316HQW6_9PSEU</name>
<keyword evidence="1" id="KW-0812">Transmembrane</keyword>
<feature type="transmembrane region" description="Helical" evidence="1">
    <location>
        <begin position="20"/>
        <end position="41"/>
    </location>
</feature>
<gene>
    <name evidence="2" type="ORF">C8D88_12339</name>
</gene>
<dbReference type="Proteomes" id="UP000246005">
    <property type="component" value="Unassembled WGS sequence"/>
</dbReference>
<comment type="caution">
    <text evidence="2">The sequence shown here is derived from an EMBL/GenBank/DDBJ whole genome shotgun (WGS) entry which is preliminary data.</text>
</comment>
<evidence type="ECO:0000256" key="1">
    <source>
        <dbReference type="SAM" id="Phobius"/>
    </source>
</evidence>
<sequence length="181" mass="19784">MPATQPGAFRPEPRASARGLALTALVLAAGFVLGWLAELGVPGLRGFGIMWPQRWDFFTGMSHNSVVPYRFVGEEKALAPLDEIGWNGLGRAAETRVVQAWQFARLVPDDHWHACGRSNPLDCGLDLDAADIYRMWTGSPDSLLCGKLALSLERTEVTPVGKLPAVPRTVYRIALVDLSCR</sequence>
<accession>A0A316HQW6</accession>
<dbReference type="AlphaFoldDB" id="A0A316HQW6"/>
<evidence type="ECO:0000313" key="3">
    <source>
        <dbReference type="Proteomes" id="UP000246005"/>
    </source>
</evidence>
<dbReference type="EMBL" id="QGHB01000023">
    <property type="protein sequence ID" value="PWK80675.1"/>
    <property type="molecule type" value="Genomic_DNA"/>
</dbReference>
<keyword evidence="1" id="KW-0472">Membrane</keyword>
<evidence type="ECO:0000313" key="2">
    <source>
        <dbReference type="EMBL" id="PWK80675.1"/>
    </source>
</evidence>
<reference evidence="2 3" key="1">
    <citation type="submission" date="2018-05" db="EMBL/GenBank/DDBJ databases">
        <title>Genomic Encyclopedia of Type Strains, Phase IV (KMG-IV): sequencing the most valuable type-strain genomes for metagenomic binning, comparative biology and taxonomic classification.</title>
        <authorList>
            <person name="Goeker M."/>
        </authorList>
    </citation>
    <scope>NUCLEOTIDE SEQUENCE [LARGE SCALE GENOMIC DNA]</scope>
    <source>
        <strain evidence="2 3">DSM 45480</strain>
    </source>
</reference>
<protein>
    <recommendedName>
        <fullName evidence="4">Antimicrobial peptide system protein, SdpA family</fullName>
    </recommendedName>
</protein>
<organism evidence="2 3">
    <name type="scientific">Lentzea atacamensis</name>
    <dbReference type="NCBI Taxonomy" id="531938"/>
    <lineage>
        <taxon>Bacteria</taxon>
        <taxon>Bacillati</taxon>
        <taxon>Actinomycetota</taxon>
        <taxon>Actinomycetes</taxon>
        <taxon>Pseudonocardiales</taxon>
        <taxon>Pseudonocardiaceae</taxon>
        <taxon>Lentzea</taxon>
    </lineage>
</organism>
<proteinExistence type="predicted"/>
<keyword evidence="1" id="KW-1133">Transmembrane helix</keyword>